<reference evidence="11 12" key="1">
    <citation type="submission" date="2020-02" db="EMBL/GenBank/DDBJ databases">
        <authorList>
            <person name="Hogendoorn C."/>
        </authorList>
    </citation>
    <scope>NUCLEOTIDE SEQUENCE [LARGE SCALE GENOMIC DNA]</scope>
    <source>
        <strain evidence="11">METHB21</strain>
    </source>
</reference>
<evidence type="ECO:0000256" key="10">
    <source>
        <dbReference type="ARBA" id="ARBA00032441"/>
    </source>
</evidence>
<accession>A0A8S0XEX7</accession>
<keyword evidence="4" id="KW-0963">Cytoplasm</keyword>
<dbReference type="Proteomes" id="UP000494216">
    <property type="component" value="Unassembled WGS sequence"/>
</dbReference>
<evidence type="ECO:0000313" key="12">
    <source>
        <dbReference type="Proteomes" id="UP000494216"/>
    </source>
</evidence>
<evidence type="ECO:0000256" key="9">
    <source>
        <dbReference type="ARBA" id="ARBA00022842"/>
    </source>
</evidence>
<comment type="subcellular location">
    <subcellularLocation>
        <location evidence="1">Cytoplasm</location>
    </subcellularLocation>
</comment>
<dbReference type="PANTHER" id="PTHR33540">
    <property type="entry name" value="TRNA THREONYLCARBAMOYLADENOSINE BIOSYNTHESIS PROTEIN TSAE"/>
    <property type="match status" value="1"/>
</dbReference>
<dbReference type="GO" id="GO:0046872">
    <property type="term" value="F:metal ion binding"/>
    <property type="evidence" value="ECO:0007669"/>
    <property type="project" value="UniProtKB-KW"/>
</dbReference>
<evidence type="ECO:0000256" key="2">
    <source>
        <dbReference type="ARBA" id="ARBA00007599"/>
    </source>
</evidence>
<dbReference type="GO" id="GO:0005737">
    <property type="term" value="C:cytoplasm"/>
    <property type="evidence" value="ECO:0007669"/>
    <property type="project" value="UniProtKB-SubCell"/>
</dbReference>
<evidence type="ECO:0000256" key="8">
    <source>
        <dbReference type="ARBA" id="ARBA00022840"/>
    </source>
</evidence>
<keyword evidence="6" id="KW-0479">Metal-binding</keyword>
<evidence type="ECO:0000313" key="11">
    <source>
        <dbReference type="EMBL" id="CAA9890154.1"/>
    </source>
</evidence>
<dbReference type="InterPro" id="IPR003442">
    <property type="entry name" value="T6A_TsaE"/>
</dbReference>
<keyword evidence="12" id="KW-1185">Reference proteome</keyword>
<evidence type="ECO:0000256" key="4">
    <source>
        <dbReference type="ARBA" id="ARBA00022490"/>
    </source>
</evidence>
<dbReference type="PANTHER" id="PTHR33540:SF2">
    <property type="entry name" value="TRNA THREONYLCARBAMOYLADENOSINE BIOSYNTHESIS PROTEIN TSAE"/>
    <property type="match status" value="1"/>
</dbReference>
<dbReference type="SUPFAM" id="SSF52540">
    <property type="entry name" value="P-loop containing nucleoside triphosphate hydrolases"/>
    <property type="match status" value="1"/>
</dbReference>
<dbReference type="Pfam" id="PF02367">
    <property type="entry name" value="TsaE"/>
    <property type="match status" value="1"/>
</dbReference>
<evidence type="ECO:0000256" key="6">
    <source>
        <dbReference type="ARBA" id="ARBA00022723"/>
    </source>
</evidence>
<evidence type="ECO:0000256" key="3">
    <source>
        <dbReference type="ARBA" id="ARBA00019010"/>
    </source>
</evidence>
<dbReference type="GO" id="GO:0005524">
    <property type="term" value="F:ATP binding"/>
    <property type="evidence" value="ECO:0007669"/>
    <property type="project" value="UniProtKB-KW"/>
</dbReference>
<evidence type="ECO:0000256" key="7">
    <source>
        <dbReference type="ARBA" id="ARBA00022741"/>
    </source>
</evidence>
<dbReference type="GO" id="GO:0002949">
    <property type="term" value="P:tRNA threonylcarbamoyladenosine modification"/>
    <property type="evidence" value="ECO:0007669"/>
    <property type="project" value="InterPro"/>
</dbReference>
<gene>
    <name evidence="11" type="primary">yjeE</name>
    <name evidence="11" type="ORF">METHB2_190041</name>
</gene>
<comment type="caution">
    <text evidence="11">The sequence shown here is derived from an EMBL/GenBank/DDBJ whole genome shotgun (WGS) entry which is preliminary data.</text>
</comment>
<evidence type="ECO:0000256" key="5">
    <source>
        <dbReference type="ARBA" id="ARBA00022694"/>
    </source>
</evidence>
<comment type="similarity">
    <text evidence="2">Belongs to the TsaE family.</text>
</comment>
<name>A0A8S0XEX7_9GAMM</name>
<dbReference type="InterPro" id="IPR027417">
    <property type="entry name" value="P-loop_NTPase"/>
</dbReference>
<keyword evidence="8" id="KW-0067">ATP-binding</keyword>
<dbReference type="NCBIfam" id="TIGR00150">
    <property type="entry name" value="T6A_YjeE"/>
    <property type="match status" value="1"/>
</dbReference>
<sequence length="140" mass="15896">MKRFLKSAEETEQFGAQLWQQLPSKGLIFLQGDLGAGKTTLVRGYLHAAGHIGAVKSPTYTLVEEYMLNGLKIFHFDLYRLADPEELEWLGIRDYFDQDCLCFIEWPDKGKGSLPEPDWVITLTTEGDGRCLTLESIPKQ</sequence>
<keyword evidence="7" id="KW-0547">Nucleotide-binding</keyword>
<dbReference type="EMBL" id="CADCXN010000046">
    <property type="protein sequence ID" value="CAA9890154.1"/>
    <property type="molecule type" value="Genomic_DNA"/>
</dbReference>
<proteinExistence type="inferred from homology"/>
<protein>
    <recommendedName>
        <fullName evidence="3">tRNA threonylcarbamoyladenosine biosynthesis protein TsaE</fullName>
    </recommendedName>
    <alternativeName>
        <fullName evidence="10">t(6)A37 threonylcarbamoyladenosine biosynthesis protein TsaE</fullName>
    </alternativeName>
</protein>
<organism evidence="11 12">
    <name type="scientific">Candidatus Methylobacter favarea</name>
    <dbReference type="NCBI Taxonomy" id="2707345"/>
    <lineage>
        <taxon>Bacteria</taxon>
        <taxon>Pseudomonadati</taxon>
        <taxon>Pseudomonadota</taxon>
        <taxon>Gammaproteobacteria</taxon>
        <taxon>Methylococcales</taxon>
        <taxon>Methylococcaceae</taxon>
        <taxon>Methylobacter</taxon>
    </lineage>
</organism>
<evidence type="ECO:0000256" key="1">
    <source>
        <dbReference type="ARBA" id="ARBA00004496"/>
    </source>
</evidence>
<dbReference type="AlphaFoldDB" id="A0A8S0XEX7"/>
<keyword evidence="5" id="KW-0819">tRNA processing</keyword>
<keyword evidence="9" id="KW-0460">Magnesium</keyword>
<dbReference type="Gene3D" id="3.40.50.300">
    <property type="entry name" value="P-loop containing nucleotide triphosphate hydrolases"/>
    <property type="match status" value="1"/>
</dbReference>
<dbReference type="RefSeq" id="WP_174625116.1">
    <property type="nucleotide sequence ID" value="NZ_CADCXN010000046.1"/>
</dbReference>